<name>A0A8T0A3X0_9BILA</name>
<proteinExistence type="predicted"/>
<comment type="caution">
    <text evidence="5">The sequence shown here is derived from an EMBL/GenBank/DDBJ whole genome shotgun (WGS) entry which is preliminary data.</text>
</comment>
<sequence length="388" mass="44685">MELNDLHKIAQTAVEFDGIGDFHLAIIYYSVCRAASQIFQLIEQKKVPETYKNVALKYLSRCDYLKKHIKVLNEQNEPFSLIIKALEFDEHGRYREALDLYTSGAELCLIEYWYLNFDLGKVSIFLTRPRTIILWDSFVFPGTMSIKKLQNSEKIQKLKLLTALAIERAERVRQFITTISNSSNNPSAPILSDDEEYTAIEEGNQLLDFGNTIFPKIPTDEFNLLNLNAGQSSSQMVMPKNEHKNGGKIQRRRWSDQKKKNYGELNQNEISVLALTSLINNRKYVPFIEECDIKNEKFYLSIPFTDKDGLLPLSEKQKKCLKEWLRPNEFLTEDPKIIDKVDSGTIKQTVVSDCSFVASLAIAARLCFIKSMYSNMSKMMKRIPGTIR</sequence>
<keyword evidence="3" id="KW-0788">Thiol protease</keyword>
<evidence type="ECO:0000256" key="3">
    <source>
        <dbReference type="ARBA" id="ARBA00022807"/>
    </source>
</evidence>
<evidence type="ECO:0000256" key="2">
    <source>
        <dbReference type="ARBA" id="ARBA00022801"/>
    </source>
</evidence>
<dbReference type="AlphaFoldDB" id="A0A8T0A3X0"/>
<dbReference type="InterPro" id="IPR036181">
    <property type="entry name" value="MIT_dom_sf"/>
</dbReference>
<organism evidence="5 6">
    <name type="scientific">Meloidogyne graminicola</name>
    <dbReference type="NCBI Taxonomy" id="189291"/>
    <lineage>
        <taxon>Eukaryota</taxon>
        <taxon>Metazoa</taxon>
        <taxon>Ecdysozoa</taxon>
        <taxon>Nematoda</taxon>
        <taxon>Chromadorea</taxon>
        <taxon>Rhabditida</taxon>
        <taxon>Tylenchina</taxon>
        <taxon>Tylenchomorpha</taxon>
        <taxon>Tylenchoidea</taxon>
        <taxon>Meloidogynidae</taxon>
        <taxon>Meloidogyninae</taxon>
        <taxon>Meloidogyne</taxon>
    </lineage>
</organism>
<protein>
    <submittedName>
        <fullName evidence="5">Calpain catalytic domain-containing protein</fullName>
    </submittedName>
</protein>
<dbReference type="InterPro" id="IPR051297">
    <property type="entry name" value="PalB/RIM13"/>
</dbReference>
<dbReference type="PANTHER" id="PTHR46143:SF1">
    <property type="entry name" value="CALPAIN-7"/>
    <property type="match status" value="1"/>
</dbReference>
<dbReference type="GO" id="GO:0004197">
    <property type="term" value="F:cysteine-type endopeptidase activity"/>
    <property type="evidence" value="ECO:0007669"/>
    <property type="project" value="TreeGrafter"/>
</dbReference>
<accession>A0A8T0A3X0</accession>
<dbReference type="InterPro" id="IPR038765">
    <property type="entry name" value="Papain-like_cys_pep_sf"/>
</dbReference>
<dbReference type="GO" id="GO:0006508">
    <property type="term" value="P:proteolysis"/>
    <property type="evidence" value="ECO:0007669"/>
    <property type="project" value="UniProtKB-KW"/>
</dbReference>
<dbReference type="EMBL" id="JABEBT010000002">
    <property type="protein sequence ID" value="KAF7640016.1"/>
    <property type="molecule type" value="Genomic_DNA"/>
</dbReference>
<dbReference type="SUPFAM" id="SSF54001">
    <property type="entry name" value="Cysteine proteinases"/>
    <property type="match status" value="1"/>
</dbReference>
<dbReference type="PANTHER" id="PTHR46143">
    <property type="entry name" value="CALPAIN-7"/>
    <property type="match status" value="1"/>
</dbReference>
<gene>
    <name evidence="5" type="ORF">Mgra_00000461</name>
</gene>
<dbReference type="Gene3D" id="1.20.58.80">
    <property type="entry name" value="Phosphotransferase system, lactose/cellobiose-type IIA subunit"/>
    <property type="match status" value="2"/>
</dbReference>
<evidence type="ECO:0000313" key="5">
    <source>
        <dbReference type="EMBL" id="KAF7640016.1"/>
    </source>
</evidence>
<feature type="region of interest" description="Disordered" evidence="4">
    <location>
        <begin position="233"/>
        <end position="253"/>
    </location>
</feature>
<evidence type="ECO:0000256" key="1">
    <source>
        <dbReference type="ARBA" id="ARBA00022670"/>
    </source>
</evidence>
<evidence type="ECO:0000256" key="4">
    <source>
        <dbReference type="SAM" id="MobiDB-lite"/>
    </source>
</evidence>
<keyword evidence="2" id="KW-0378">Hydrolase</keyword>
<dbReference type="OrthoDB" id="167576at2759"/>
<evidence type="ECO:0000313" key="6">
    <source>
        <dbReference type="Proteomes" id="UP000605970"/>
    </source>
</evidence>
<dbReference type="Proteomes" id="UP000605970">
    <property type="component" value="Unassembled WGS sequence"/>
</dbReference>
<keyword evidence="6" id="KW-1185">Reference proteome</keyword>
<dbReference type="SUPFAM" id="SSF116846">
    <property type="entry name" value="MIT domain"/>
    <property type="match status" value="2"/>
</dbReference>
<reference evidence="5" key="1">
    <citation type="journal article" date="2020" name="Ecol. Evol.">
        <title>Genome structure and content of the rice root-knot nematode (Meloidogyne graminicola).</title>
        <authorList>
            <person name="Phan N.T."/>
            <person name="Danchin E.G.J."/>
            <person name="Klopp C."/>
            <person name="Perfus-Barbeoch L."/>
            <person name="Kozlowski D.K."/>
            <person name="Koutsovoulos G.D."/>
            <person name="Lopez-Roques C."/>
            <person name="Bouchez O."/>
            <person name="Zahm M."/>
            <person name="Besnard G."/>
            <person name="Bellafiore S."/>
        </authorList>
    </citation>
    <scope>NUCLEOTIDE SEQUENCE</scope>
    <source>
        <strain evidence="5">VN-18</strain>
    </source>
</reference>
<keyword evidence="1" id="KW-0645">Protease</keyword>